<reference evidence="1 2" key="1">
    <citation type="journal article" date="2022" name="bioRxiv">
        <title>Genomics of Preaxostyla Flagellates Illuminates Evolutionary Transitions and the Path Towards Mitochondrial Loss.</title>
        <authorList>
            <person name="Novak L.V.F."/>
            <person name="Treitli S.C."/>
            <person name="Pyrih J."/>
            <person name="Halakuc P."/>
            <person name="Pipaliya S.V."/>
            <person name="Vacek V."/>
            <person name="Brzon O."/>
            <person name="Soukal P."/>
            <person name="Eme L."/>
            <person name="Dacks J.B."/>
            <person name="Karnkowska A."/>
            <person name="Elias M."/>
            <person name="Hampl V."/>
        </authorList>
    </citation>
    <scope>NUCLEOTIDE SEQUENCE [LARGE SCALE GENOMIC DNA]</scope>
    <source>
        <strain evidence="1">NAU3</strain>
        <tissue evidence="1">Gut</tissue>
    </source>
</reference>
<name>A0ABQ9XSG9_9EUKA</name>
<comment type="caution">
    <text evidence="1">The sequence shown here is derived from an EMBL/GenBank/DDBJ whole genome shotgun (WGS) entry which is preliminary data.</text>
</comment>
<keyword evidence="2" id="KW-1185">Reference proteome</keyword>
<evidence type="ECO:0000313" key="1">
    <source>
        <dbReference type="EMBL" id="KAK2953982.1"/>
    </source>
</evidence>
<evidence type="ECO:0000313" key="2">
    <source>
        <dbReference type="Proteomes" id="UP001281761"/>
    </source>
</evidence>
<accession>A0ABQ9XSG9</accession>
<sequence>MTEIPIKIGTSSSTTHSDLSCPQLPLSTDCSPFLNWTEDTLDSEEKKAVVFRSLVATVKLQPVLDDSLEAKAVRFLESVHLQDGREPADAFLGHLASVLDETLTAFIQSIVVLISTPSQPIIKASMKMLDSLFASFSKKIRLALLNADLIPRLFIALNAQSLSFAETVDIHVHLLKMLRHSLWLAYRRGLAQLEIEDGNEQLAVHETILKQVLVPSEQYICHLCENRFSIIDGNQSWNFLDLLARLLLISPYYQPTMEFTLHMPIVPMIPSCLTFFENDASIWYFLILMITPQREWNDERGAVQNMWKTMHRMLRKEGIEDVIEAKLGNDKSTSYGRSLVDKSIEWNKKQGMNVPEQE</sequence>
<dbReference type="Proteomes" id="UP001281761">
    <property type="component" value="Unassembled WGS sequence"/>
</dbReference>
<gene>
    <name evidence="1" type="ORF">BLNAU_11084</name>
</gene>
<organism evidence="1 2">
    <name type="scientific">Blattamonas nauphoetae</name>
    <dbReference type="NCBI Taxonomy" id="2049346"/>
    <lineage>
        <taxon>Eukaryota</taxon>
        <taxon>Metamonada</taxon>
        <taxon>Preaxostyla</taxon>
        <taxon>Oxymonadida</taxon>
        <taxon>Blattamonas</taxon>
    </lineage>
</organism>
<dbReference type="EMBL" id="JARBJD010000084">
    <property type="protein sequence ID" value="KAK2953982.1"/>
    <property type="molecule type" value="Genomic_DNA"/>
</dbReference>
<protein>
    <submittedName>
        <fullName evidence="1">Uncharacterized protein</fullName>
    </submittedName>
</protein>
<proteinExistence type="predicted"/>